<feature type="region of interest" description="Disordered" evidence="1">
    <location>
        <begin position="1"/>
        <end position="28"/>
    </location>
</feature>
<evidence type="ECO:0000313" key="2">
    <source>
        <dbReference type="EMBL" id="ELY61292.1"/>
    </source>
</evidence>
<evidence type="ECO:0000313" key="3">
    <source>
        <dbReference type="Proteomes" id="UP000011602"/>
    </source>
</evidence>
<organism evidence="2 3">
    <name type="scientific">Natronolimnohabitans innermongolicus JCM 12255</name>
    <dbReference type="NCBI Taxonomy" id="1227499"/>
    <lineage>
        <taxon>Archaea</taxon>
        <taxon>Methanobacteriati</taxon>
        <taxon>Methanobacteriota</taxon>
        <taxon>Stenosarchaea group</taxon>
        <taxon>Halobacteria</taxon>
        <taxon>Halobacteriales</taxon>
        <taxon>Natrialbaceae</taxon>
        <taxon>Natronolimnohabitans</taxon>
    </lineage>
</organism>
<accession>L9XI56</accession>
<dbReference type="EMBL" id="AOHZ01000012">
    <property type="protein sequence ID" value="ELY61292.1"/>
    <property type="molecule type" value="Genomic_DNA"/>
</dbReference>
<gene>
    <name evidence="2" type="ORF">C493_02391</name>
</gene>
<proteinExistence type="predicted"/>
<reference evidence="2 3" key="1">
    <citation type="journal article" date="2014" name="PLoS Genet.">
        <title>Phylogenetically driven sequencing of extremely halophilic archaea reveals strategies for static and dynamic osmo-response.</title>
        <authorList>
            <person name="Becker E.A."/>
            <person name="Seitzer P.M."/>
            <person name="Tritt A."/>
            <person name="Larsen D."/>
            <person name="Krusor M."/>
            <person name="Yao A.I."/>
            <person name="Wu D."/>
            <person name="Madern D."/>
            <person name="Eisen J.A."/>
            <person name="Darling A.E."/>
            <person name="Facciotti M.T."/>
        </authorList>
    </citation>
    <scope>NUCLEOTIDE SEQUENCE [LARGE SCALE GENOMIC DNA]</scope>
    <source>
        <strain evidence="2 3">JCM 12255</strain>
    </source>
</reference>
<comment type="caution">
    <text evidence="2">The sequence shown here is derived from an EMBL/GenBank/DDBJ whole genome shotgun (WGS) entry which is preliminary data.</text>
</comment>
<dbReference type="AlphaFoldDB" id="L9XI56"/>
<protein>
    <submittedName>
        <fullName evidence="2">Uncharacterized protein</fullName>
    </submittedName>
</protein>
<evidence type="ECO:0000256" key="1">
    <source>
        <dbReference type="SAM" id="MobiDB-lite"/>
    </source>
</evidence>
<dbReference type="STRING" id="1227499.C493_02391"/>
<dbReference type="Proteomes" id="UP000011602">
    <property type="component" value="Unassembled WGS sequence"/>
</dbReference>
<keyword evidence="3" id="KW-1185">Reference proteome</keyword>
<feature type="compositionally biased region" description="Basic and acidic residues" evidence="1">
    <location>
        <begin position="1"/>
        <end position="16"/>
    </location>
</feature>
<sequence>MIDRPFRRDGESRDPSADSPMPTDRQTVFEDGGVGAVAVARRCWCCRSQFACVGHGRSSESVVGGTVERPATYNGSGEVC</sequence>
<name>L9XI56_9EURY</name>